<dbReference type="Gene3D" id="3.50.30.40">
    <property type="entry name" value="Ribonuclease E inhibitor RraA/RraA-like"/>
    <property type="match status" value="1"/>
</dbReference>
<dbReference type="GO" id="GO:0008948">
    <property type="term" value="F:oxaloacetate decarboxylase activity"/>
    <property type="evidence" value="ECO:0007669"/>
    <property type="project" value="UniProtKB-EC"/>
</dbReference>
<dbReference type="SUPFAM" id="SSF89562">
    <property type="entry name" value="RraA-like"/>
    <property type="match status" value="1"/>
</dbReference>
<dbReference type="SMART" id="SM00367">
    <property type="entry name" value="LRR_CC"/>
    <property type="match status" value="10"/>
</dbReference>
<dbReference type="Pfam" id="PF25372">
    <property type="entry name" value="DUF7885"/>
    <property type="match status" value="1"/>
</dbReference>
<comment type="cofactor">
    <cofactor evidence="9">
        <name>a divalent metal cation</name>
        <dbReference type="ChEBI" id="CHEBI:60240"/>
    </cofactor>
</comment>
<dbReference type="InterPro" id="IPR005493">
    <property type="entry name" value="RraA/RraA-like"/>
</dbReference>
<evidence type="ECO:0000256" key="1">
    <source>
        <dbReference type="ARBA" id="ARBA00001342"/>
    </source>
</evidence>
<evidence type="ECO:0000256" key="3">
    <source>
        <dbReference type="ARBA" id="ARBA00011233"/>
    </source>
</evidence>
<feature type="domain" description="F-box/LRR-repeat protein 15-like leucin rich repeat" evidence="10">
    <location>
        <begin position="261"/>
        <end position="809"/>
    </location>
</feature>
<dbReference type="Proteomes" id="UP000290289">
    <property type="component" value="Chromosome 11"/>
</dbReference>
<dbReference type="GO" id="GO:0051252">
    <property type="term" value="P:regulation of RNA metabolic process"/>
    <property type="evidence" value="ECO:0007669"/>
    <property type="project" value="InterPro"/>
</dbReference>
<keyword evidence="12" id="KW-1185">Reference proteome</keyword>
<evidence type="ECO:0000256" key="5">
    <source>
        <dbReference type="ARBA" id="ARBA00023239"/>
    </source>
</evidence>
<keyword evidence="5 9" id="KW-0456">Lyase</keyword>
<sequence length="818" mass="89271">MDKDKERSANEKLGSGEIYPLASSHLRNMATLATAEICDTNTTLVGSGGLRVLPPIFQVYGQSRAFSGPITTLKVFEDNVLVRQLLETKGEGRVLVIDGGGSMRCALVGGNLGQLAQNMGWAGIVVNGCIRDVDEINECDIGVRALASHPMKSNKKGVGEKHVPINIAGTLIREGEWLYADNDGVLISTSELSLETSEQQEIGEDGAEEEERTMGLERLHICLLIKEILLKLDIESLSSLACVSKAMNFSVSRALPFVSSLDLSAFYPDAQILSGIVGGCTGLISLTVNCLRLENSAIRNVLGPHIQELNLLSCYMLSYQVFASIGQTCPNLRVLMLELVDSDKELKFYLDCMLNGCLFLESLSLKIRGRDFDSTAFQSIDFVLPSTLKSMKLQSVLEHDAIRLVDQSRVGAGRNNVQRAHISFPISPLSSGLTLQRLSLVLDVISDQLIIVIARSLPHLVELDLEDRPHMEPLPNLDLTNTGLQYVASCHHLIGLSLVRRRQNYQISFKRVTDVGMFLLSEGCKGLQSVRLCGFSKVSDAGYTSILQSCLNLKKFEARNAFRLSDLAFLNVNEFPCSLVEVKLLSCSFITSEAVKQLTCSSTLEVLYLCGCKSIADSCLSSISCLRSLTTLNLTGADITDYGLSILGQGTPPITHLCLRYCTRVTDEGVSLLFDGGGTIGKTLSSLDLGYIPNISDKAVLTIAMVGTEITELCLRCCLSVTDSSLEVLATRKRFRDECKPLRRLDLTSCSGLSIDSLVLLKRPSFAGLHWLGIGNTYLSSKGYGALSDICNQKPWLKICLECCEMGCYDGWQFHGGK</sequence>
<dbReference type="InterPro" id="IPR036704">
    <property type="entry name" value="RraA/RraA-like_sf"/>
</dbReference>
<comment type="catalytic activity">
    <reaction evidence="1 9">
        <text>4-hydroxy-4-methyl-2-oxoglutarate = 2 pyruvate</text>
        <dbReference type="Rhea" id="RHEA:22748"/>
        <dbReference type="ChEBI" id="CHEBI:15361"/>
        <dbReference type="ChEBI" id="CHEBI:58276"/>
        <dbReference type="EC" id="4.1.3.17"/>
    </reaction>
</comment>
<dbReference type="EC" id="4.1.1.112" evidence="9"/>
<evidence type="ECO:0000256" key="2">
    <source>
        <dbReference type="ARBA" id="ARBA00008621"/>
    </source>
</evidence>
<comment type="cofactor">
    <cofactor evidence="8">
        <name>Mg(2+)</name>
        <dbReference type="ChEBI" id="CHEBI:18420"/>
    </cofactor>
</comment>
<comment type="catalytic activity">
    <reaction evidence="7 9">
        <text>oxaloacetate + H(+) = pyruvate + CO2</text>
        <dbReference type="Rhea" id="RHEA:15641"/>
        <dbReference type="ChEBI" id="CHEBI:15361"/>
        <dbReference type="ChEBI" id="CHEBI:15378"/>
        <dbReference type="ChEBI" id="CHEBI:16452"/>
        <dbReference type="ChEBI" id="CHEBI:16526"/>
        <dbReference type="EC" id="4.1.1.112"/>
    </reaction>
</comment>
<dbReference type="EC" id="4.1.3.17" evidence="9"/>
<dbReference type="GO" id="GO:0046872">
    <property type="term" value="F:metal ion binding"/>
    <property type="evidence" value="ECO:0007669"/>
    <property type="project" value="UniProtKB-KW"/>
</dbReference>
<evidence type="ECO:0000256" key="9">
    <source>
        <dbReference type="RuleBase" id="RU004338"/>
    </source>
</evidence>
<evidence type="ECO:0000313" key="12">
    <source>
        <dbReference type="Proteomes" id="UP000290289"/>
    </source>
</evidence>
<feature type="binding site" evidence="8">
    <location>
        <position position="132"/>
    </location>
    <ligand>
        <name>Mg(2+)</name>
        <dbReference type="ChEBI" id="CHEBI:18420"/>
    </ligand>
</feature>
<dbReference type="EMBL" id="RDQH01000337">
    <property type="protein sequence ID" value="RXH85039.1"/>
    <property type="molecule type" value="Genomic_DNA"/>
</dbReference>
<dbReference type="GO" id="GO:0047443">
    <property type="term" value="F:4-hydroxy-4-methyl-2-oxoglutarate aldolase activity"/>
    <property type="evidence" value="ECO:0007669"/>
    <property type="project" value="UniProtKB-EC"/>
</dbReference>
<dbReference type="InterPro" id="IPR006553">
    <property type="entry name" value="Leu-rich_rpt_Cys-con_subtyp"/>
</dbReference>
<dbReference type="PANTHER" id="PTHR33254">
    <property type="entry name" value="4-HYDROXY-4-METHYL-2-OXOGLUTARATE ALDOLASE 3-RELATED"/>
    <property type="match status" value="1"/>
</dbReference>
<evidence type="ECO:0000256" key="4">
    <source>
        <dbReference type="ARBA" id="ARBA00022723"/>
    </source>
</evidence>
<accession>A0A498IPE7</accession>
<dbReference type="InterPro" id="IPR010203">
    <property type="entry name" value="RraA"/>
</dbReference>
<comment type="caution">
    <text evidence="11">The sequence shown here is derived from an EMBL/GenBank/DDBJ whole genome shotgun (WGS) entry which is preliminary data.</text>
</comment>
<dbReference type="SUPFAM" id="SSF52047">
    <property type="entry name" value="RNI-like"/>
    <property type="match status" value="2"/>
</dbReference>
<dbReference type="InterPro" id="IPR032675">
    <property type="entry name" value="LRR_dom_sf"/>
</dbReference>
<evidence type="ECO:0000256" key="6">
    <source>
        <dbReference type="ARBA" id="ARBA00025046"/>
    </source>
</evidence>
<dbReference type="InterPro" id="IPR057207">
    <property type="entry name" value="FBXL15_LRR"/>
</dbReference>
<evidence type="ECO:0000256" key="7">
    <source>
        <dbReference type="ARBA" id="ARBA00047973"/>
    </source>
</evidence>
<comment type="function">
    <text evidence="6 9">Catalyzes the aldol cleavage of 4-hydroxy-4-methyl-2-oxoglutarate (HMG) into 2 molecules of pyruvate. Also contains a secondary oxaloacetate (OAA) decarboxylase activity due to the common pyruvate enolate transition state formed following C-C bond cleavage in the retro-aldol and decarboxylation reactions.</text>
</comment>
<protein>
    <recommendedName>
        <fullName evidence="9">4-hydroxy-4-methyl-2-oxoglutarate aldolase</fullName>
        <shortName evidence="9">HMG aldolase</shortName>
        <ecNumber evidence="9">4.1.1.112</ecNumber>
        <ecNumber evidence="9">4.1.3.17</ecNumber>
    </recommendedName>
    <alternativeName>
        <fullName evidence="9">Oxaloacetate decarboxylase</fullName>
    </alternativeName>
</protein>
<name>A0A498IPE7_MALDO</name>
<evidence type="ECO:0000256" key="8">
    <source>
        <dbReference type="PIRSR" id="PIRSR605493-1"/>
    </source>
</evidence>
<comment type="subunit">
    <text evidence="3 9">Homotrimer.</text>
</comment>
<evidence type="ECO:0000259" key="10">
    <source>
        <dbReference type="Pfam" id="PF25372"/>
    </source>
</evidence>
<comment type="similarity">
    <text evidence="2 9">Belongs to the class II aldolase/RraA-like family.</text>
</comment>
<dbReference type="CDD" id="cd16841">
    <property type="entry name" value="RraA_family"/>
    <property type="match status" value="1"/>
</dbReference>
<feature type="binding site" evidence="8">
    <location>
        <position position="131"/>
    </location>
    <ligand>
        <name>substrate</name>
    </ligand>
</feature>
<dbReference type="NCBIfam" id="TIGR01935">
    <property type="entry name" value="NOT-MenG"/>
    <property type="match status" value="1"/>
</dbReference>
<dbReference type="NCBIfam" id="NF006875">
    <property type="entry name" value="PRK09372.1"/>
    <property type="match status" value="1"/>
</dbReference>
<dbReference type="GO" id="GO:0008428">
    <property type="term" value="F:ribonuclease inhibitor activity"/>
    <property type="evidence" value="ECO:0007669"/>
    <property type="project" value="InterPro"/>
</dbReference>
<dbReference type="Gene3D" id="3.80.10.10">
    <property type="entry name" value="Ribonuclease Inhibitor"/>
    <property type="match status" value="3"/>
</dbReference>
<organism evidence="11 12">
    <name type="scientific">Malus domestica</name>
    <name type="common">Apple</name>
    <name type="synonym">Pyrus malus</name>
    <dbReference type="NCBI Taxonomy" id="3750"/>
    <lineage>
        <taxon>Eukaryota</taxon>
        <taxon>Viridiplantae</taxon>
        <taxon>Streptophyta</taxon>
        <taxon>Embryophyta</taxon>
        <taxon>Tracheophyta</taxon>
        <taxon>Spermatophyta</taxon>
        <taxon>Magnoliopsida</taxon>
        <taxon>eudicotyledons</taxon>
        <taxon>Gunneridae</taxon>
        <taxon>Pentapetalae</taxon>
        <taxon>rosids</taxon>
        <taxon>fabids</taxon>
        <taxon>Rosales</taxon>
        <taxon>Rosaceae</taxon>
        <taxon>Amygdaloideae</taxon>
        <taxon>Maleae</taxon>
        <taxon>Malus</taxon>
    </lineage>
</organism>
<dbReference type="Pfam" id="PF03737">
    <property type="entry name" value="RraA-like"/>
    <property type="match status" value="1"/>
</dbReference>
<keyword evidence="4 8" id="KW-0479">Metal-binding</keyword>
<dbReference type="AlphaFoldDB" id="A0A498IPE7"/>
<evidence type="ECO:0000313" key="11">
    <source>
        <dbReference type="EMBL" id="RXH85039.1"/>
    </source>
</evidence>
<feature type="binding site" evidence="8">
    <location>
        <begin position="109"/>
        <end position="112"/>
    </location>
    <ligand>
        <name>substrate</name>
    </ligand>
</feature>
<gene>
    <name evidence="11" type="ORF">DVH24_041807</name>
</gene>
<keyword evidence="8" id="KW-0460">Magnesium</keyword>
<dbReference type="PANTHER" id="PTHR33254:SF4">
    <property type="entry name" value="4-HYDROXY-4-METHYL-2-OXOGLUTARATE ALDOLASE 3-RELATED"/>
    <property type="match status" value="1"/>
</dbReference>
<dbReference type="STRING" id="3750.A0A498IPE7"/>
<proteinExistence type="inferred from homology"/>
<reference evidence="11 12" key="1">
    <citation type="submission" date="2018-10" db="EMBL/GenBank/DDBJ databases">
        <title>A high-quality apple genome assembly.</title>
        <authorList>
            <person name="Hu J."/>
        </authorList>
    </citation>
    <scope>NUCLEOTIDE SEQUENCE [LARGE SCALE GENOMIC DNA]</scope>
    <source>
        <strain evidence="12">cv. HFTH1</strain>
        <tissue evidence="11">Young leaf</tissue>
    </source>
</reference>